<dbReference type="EMBL" id="JAFBDR010000007">
    <property type="protein sequence ID" value="MBM7571083.1"/>
    <property type="molecule type" value="Genomic_DNA"/>
</dbReference>
<feature type="binding site" evidence="18">
    <location>
        <begin position="130"/>
        <end position="136"/>
    </location>
    <ligand>
        <name>(6S)-NADPHX</name>
        <dbReference type="ChEBI" id="CHEBI:64076"/>
    </ligand>
</feature>
<accession>A0ABS2MZ51</accession>
<feature type="binding site" evidence="18">
    <location>
        <begin position="57"/>
        <end position="61"/>
    </location>
    <ligand>
        <name>(6S)-NADPHX</name>
        <dbReference type="ChEBI" id="CHEBI:64076"/>
    </ligand>
</feature>
<feature type="binding site" evidence="18">
    <location>
        <position position="58"/>
    </location>
    <ligand>
        <name>K(+)</name>
        <dbReference type="ChEBI" id="CHEBI:29103"/>
    </ligand>
</feature>
<proteinExistence type="inferred from homology"/>
<feature type="binding site" evidence="17">
    <location>
        <position position="377"/>
    </location>
    <ligand>
        <name>(6S)-NADPHX</name>
        <dbReference type="ChEBI" id="CHEBI:64076"/>
    </ligand>
</feature>
<evidence type="ECO:0000259" key="20">
    <source>
        <dbReference type="PROSITE" id="PS51383"/>
    </source>
</evidence>
<gene>
    <name evidence="17" type="primary">nnrD</name>
    <name evidence="18" type="synonym">nnrE</name>
    <name evidence="22" type="ORF">JOC48_001566</name>
</gene>
<dbReference type="InterPro" id="IPR030677">
    <property type="entry name" value="Nnr"/>
</dbReference>
<dbReference type="Gene3D" id="3.40.50.10260">
    <property type="entry name" value="YjeF N-terminal domain"/>
    <property type="match status" value="1"/>
</dbReference>
<keyword evidence="13" id="KW-0511">Multifunctional enzyme</keyword>
<evidence type="ECO:0000313" key="22">
    <source>
        <dbReference type="EMBL" id="MBM7571083.1"/>
    </source>
</evidence>
<evidence type="ECO:0000256" key="1">
    <source>
        <dbReference type="ARBA" id="ARBA00000013"/>
    </source>
</evidence>
<evidence type="ECO:0000256" key="4">
    <source>
        <dbReference type="ARBA" id="ARBA00009524"/>
    </source>
</evidence>
<comment type="catalytic activity">
    <reaction evidence="1 18 19">
        <text>(6R)-NADHX = (6S)-NADHX</text>
        <dbReference type="Rhea" id="RHEA:32215"/>
        <dbReference type="ChEBI" id="CHEBI:64074"/>
        <dbReference type="ChEBI" id="CHEBI:64075"/>
        <dbReference type="EC" id="5.1.99.6"/>
    </reaction>
</comment>
<evidence type="ECO:0000256" key="7">
    <source>
        <dbReference type="ARBA" id="ARBA00022840"/>
    </source>
</evidence>
<dbReference type="GO" id="GO:0052856">
    <property type="term" value="F:NAD(P)HX epimerase activity"/>
    <property type="evidence" value="ECO:0007669"/>
    <property type="project" value="UniProtKB-EC"/>
</dbReference>
<keyword evidence="12 17" id="KW-0456">Lyase</keyword>
<protein>
    <recommendedName>
        <fullName evidence="19">Bifunctional NAD(P)H-hydrate repair enzyme</fullName>
    </recommendedName>
    <alternativeName>
        <fullName evidence="19">Nicotinamide nucleotide repair protein</fullName>
    </alternativeName>
    <domain>
        <recommendedName>
            <fullName evidence="19">ADP-dependent (S)-NAD(P)H-hydrate dehydratase</fullName>
            <ecNumber evidence="19">4.2.1.136</ecNumber>
        </recommendedName>
        <alternativeName>
            <fullName evidence="19">ADP-dependent NAD(P)HX dehydratase</fullName>
        </alternativeName>
    </domain>
    <domain>
        <recommendedName>
            <fullName evidence="19">NAD(P)H-hydrate epimerase</fullName>
            <ecNumber evidence="19">5.1.99.6</ecNumber>
        </recommendedName>
    </domain>
</protein>
<comment type="similarity">
    <text evidence="4 19">In the C-terminal section; belongs to the NnrD/CARKD family.</text>
</comment>
<dbReference type="InterPro" id="IPR004443">
    <property type="entry name" value="YjeF_N_dom"/>
</dbReference>
<evidence type="ECO:0000256" key="16">
    <source>
        <dbReference type="ARBA" id="ARBA00049209"/>
    </source>
</evidence>
<feature type="binding site" evidence="17">
    <location>
        <position position="326"/>
    </location>
    <ligand>
        <name>(6S)-NADPHX</name>
        <dbReference type="ChEBI" id="CHEBI:64076"/>
    </ligand>
</feature>
<sequence>MHIVTANEMYEMDRVAMEKGGIDGRILMENAGRSITESMIPLLAKNSRILILVGAGNNGGDGFVIGRTLCNQRFHVTVLQLVPDEKIRGDAAYHKQLYINFGGKVHVDDQGKEIAAFLKEATVVIDAIFGIGIKGKLRPPFHQIIEAVNQSNTVKLSVDIPSGIPADEGVSFDTGVWADYTFVIEAPKMSAFLQHTAKYYGKWEVVKIGLPLASFDQVTARKVWTEEQVHFTLPKRDDYSHKGTHGKGLIVGGSREMPGSIAMTALSSLRSGAGLVSVGTVNEVIPSIVSHCAEATFIPLDSEKGVITGSQCLDYSVYNAIAIGMGMGRSEDTAELTRQLIKEANCPVIVDADGLYHISDDLELLKQREFPSILTPHPGEMSRLTGIPVKEIISKPFRIAEEFSKTYQVHLILKGPFTIVTDPKGKQWVNTSGNAGLAKGGSGDVLSGILLSMVMQPQLLVEALANGCYIHGKAADNLIVNKHSKQDLLATDVIQGLASVFRTFS</sequence>
<evidence type="ECO:0000313" key="23">
    <source>
        <dbReference type="Proteomes" id="UP001296943"/>
    </source>
</evidence>
<evidence type="ECO:0000256" key="12">
    <source>
        <dbReference type="ARBA" id="ARBA00023239"/>
    </source>
</evidence>
<evidence type="ECO:0000256" key="3">
    <source>
        <dbReference type="ARBA" id="ARBA00006001"/>
    </source>
</evidence>
<feature type="binding site" evidence="18">
    <location>
        <position position="159"/>
    </location>
    <ligand>
        <name>(6S)-NADPHX</name>
        <dbReference type="ChEBI" id="CHEBI:64076"/>
    </ligand>
</feature>
<dbReference type="SUPFAM" id="SSF64153">
    <property type="entry name" value="YjeF N-terminal domain-like"/>
    <property type="match status" value="1"/>
</dbReference>
<comment type="cofactor">
    <cofactor evidence="18 19">
        <name>K(+)</name>
        <dbReference type="ChEBI" id="CHEBI:29103"/>
    </cofactor>
    <text evidence="18 19">Binds 1 potassium ion per subunit.</text>
</comment>
<evidence type="ECO:0000256" key="10">
    <source>
        <dbReference type="ARBA" id="ARBA00023027"/>
    </source>
</evidence>
<comment type="subunit">
    <text evidence="17">Homotetramer.</text>
</comment>
<evidence type="ECO:0000256" key="18">
    <source>
        <dbReference type="HAMAP-Rule" id="MF_01966"/>
    </source>
</evidence>
<comment type="similarity">
    <text evidence="3 19">In the N-terminal section; belongs to the NnrE/AIBP family.</text>
</comment>
<comment type="caution">
    <text evidence="17">Lacks conserved residue(s) required for the propagation of feature annotation.</text>
</comment>
<keyword evidence="7 17" id="KW-0067">ATP-binding</keyword>
<evidence type="ECO:0000256" key="13">
    <source>
        <dbReference type="ARBA" id="ARBA00023268"/>
    </source>
</evidence>
<feature type="binding site" evidence="17">
    <location>
        <position position="443"/>
    </location>
    <ligand>
        <name>AMP</name>
        <dbReference type="ChEBI" id="CHEBI:456215"/>
    </ligand>
</feature>
<comment type="catalytic activity">
    <reaction evidence="2 18 19">
        <text>(6R)-NADPHX = (6S)-NADPHX</text>
        <dbReference type="Rhea" id="RHEA:32227"/>
        <dbReference type="ChEBI" id="CHEBI:64076"/>
        <dbReference type="ChEBI" id="CHEBI:64077"/>
        <dbReference type="EC" id="5.1.99.6"/>
    </reaction>
</comment>
<comment type="cofactor">
    <cofactor evidence="17">
        <name>Mg(2+)</name>
        <dbReference type="ChEBI" id="CHEBI:18420"/>
    </cofactor>
</comment>
<dbReference type="Pfam" id="PF03853">
    <property type="entry name" value="YjeF_N"/>
    <property type="match status" value="1"/>
</dbReference>
<dbReference type="HAMAP" id="MF_01965">
    <property type="entry name" value="NADHX_dehydratase"/>
    <property type="match status" value="1"/>
</dbReference>
<feature type="binding site" evidence="17">
    <location>
        <position position="444"/>
    </location>
    <ligand>
        <name>(6S)-NADPHX</name>
        <dbReference type="ChEBI" id="CHEBI:64076"/>
    </ligand>
</feature>
<evidence type="ECO:0000256" key="5">
    <source>
        <dbReference type="ARBA" id="ARBA00022723"/>
    </source>
</evidence>
<organism evidence="22 23">
    <name type="scientific">Aquibacillus albus</name>
    <dbReference type="NCBI Taxonomy" id="1168171"/>
    <lineage>
        <taxon>Bacteria</taxon>
        <taxon>Bacillati</taxon>
        <taxon>Bacillota</taxon>
        <taxon>Bacilli</taxon>
        <taxon>Bacillales</taxon>
        <taxon>Bacillaceae</taxon>
        <taxon>Aquibacillus</taxon>
    </lineage>
</organism>
<dbReference type="CDD" id="cd01171">
    <property type="entry name" value="YXKO-related"/>
    <property type="match status" value="1"/>
</dbReference>
<keyword evidence="8 17" id="KW-0521">NADP</keyword>
<evidence type="ECO:0000256" key="15">
    <source>
        <dbReference type="ARBA" id="ARBA00048238"/>
    </source>
</evidence>
<dbReference type="NCBIfam" id="TIGR00197">
    <property type="entry name" value="yjeF_nterm"/>
    <property type="match status" value="1"/>
</dbReference>
<dbReference type="InterPro" id="IPR017953">
    <property type="entry name" value="Carbohydrate_kinase_pred_CS"/>
</dbReference>
<dbReference type="InterPro" id="IPR000631">
    <property type="entry name" value="CARKD"/>
</dbReference>
<keyword evidence="9 18" id="KW-0630">Potassium</keyword>
<dbReference type="RefSeq" id="WP_204498495.1">
    <property type="nucleotide sequence ID" value="NZ_JAFBDR010000007.1"/>
</dbReference>
<feature type="binding site" evidence="18">
    <location>
        <position position="162"/>
    </location>
    <ligand>
        <name>K(+)</name>
        <dbReference type="ChEBI" id="CHEBI:29103"/>
    </ligand>
</feature>
<comment type="function">
    <text evidence="18">Catalyzes the epimerization of the S- and R-forms of NAD(P)HX, a damaged form of NAD(P)H that is a result of enzymatic or heat-dependent hydration. This is a prerequisite for the S-specific NAD(P)H-hydrate dehydratase to allow the repair of both epimers of NAD(P)HX.</text>
</comment>
<evidence type="ECO:0000256" key="8">
    <source>
        <dbReference type="ARBA" id="ARBA00022857"/>
    </source>
</evidence>
<evidence type="ECO:0000259" key="21">
    <source>
        <dbReference type="PROSITE" id="PS51385"/>
    </source>
</evidence>
<feature type="binding site" evidence="17">
    <location>
        <begin position="414"/>
        <end position="418"/>
    </location>
    <ligand>
        <name>AMP</name>
        <dbReference type="ChEBI" id="CHEBI:456215"/>
    </ligand>
</feature>
<dbReference type="InterPro" id="IPR029056">
    <property type="entry name" value="Ribokinase-like"/>
</dbReference>
<comment type="function">
    <text evidence="14 19">Bifunctional enzyme that catalyzes the epimerization of the S- and R-forms of NAD(P)HX and the dehydration of the S-form of NAD(P)HX at the expense of ADP, which is converted to AMP. This allows the repair of both epimers of NAD(P)HX, a damaged form of NAD(P)H that is a result of enzymatic or heat-dependent hydration.</text>
</comment>
<comment type="caution">
    <text evidence="22">The sequence shown here is derived from an EMBL/GenBank/DDBJ whole genome shotgun (WGS) entry which is preliminary data.</text>
</comment>
<dbReference type="Proteomes" id="UP001296943">
    <property type="component" value="Unassembled WGS sequence"/>
</dbReference>
<evidence type="ECO:0000256" key="6">
    <source>
        <dbReference type="ARBA" id="ARBA00022741"/>
    </source>
</evidence>
<feature type="domain" description="YjeF C-terminal" evidence="20">
    <location>
        <begin position="225"/>
        <end position="504"/>
    </location>
</feature>
<dbReference type="Gene3D" id="3.40.1190.20">
    <property type="match status" value="1"/>
</dbReference>
<evidence type="ECO:0000256" key="9">
    <source>
        <dbReference type="ARBA" id="ARBA00022958"/>
    </source>
</evidence>
<dbReference type="PANTHER" id="PTHR12592:SF0">
    <property type="entry name" value="ATP-DEPENDENT (S)-NAD(P)H-HYDRATE DEHYDRATASE"/>
    <property type="match status" value="1"/>
</dbReference>
<dbReference type="PROSITE" id="PS51383">
    <property type="entry name" value="YJEF_C_3"/>
    <property type="match status" value="1"/>
</dbReference>
<comment type="catalytic activity">
    <reaction evidence="15 17 19">
        <text>(6S)-NADHX + ADP = AMP + phosphate + NADH + H(+)</text>
        <dbReference type="Rhea" id="RHEA:32223"/>
        <dbReference type="ChEBI" id="CHEBI:15378"/>
        <dbReference type="ChEBI" id="CHEBI:43474"/>
        <dbReference type="ChEBI" id="CHEBI:57945"/>
        <dbReference type="ChEBI" id="CHEBI:64074"/>
        <dbReference type="ChEBI" id="CHEBI:456215"/>
        <dbReference type="ChEBI" id="CHEBI:456216"/>
        <dbReference type="EC" id="4.2.1.136"/>
    </reaction>
</comment>
<feature type="domain" description="YjeF N-terminal" evidence="21">
    <location>
        <begin position="9"/>
        <end position="216"/>
    </location>
</feature>
<dbReference type="PANTHER" id="PTHR12592">
    <property type="entry name" value="ATP-DEPENDENT (S)-NAD(P)H-HYDRATE DEHYDRATASE FAMILY MEMBER"/>
    <property type="match status" value="1"/>
</dbReference>
<dbReference type="NCBIfam" id="TIGR00196">
    <property type="entry name" value="yjeF_cterm"/>
    <property type="match status" value="1"/>
</dbReference>
<dbReference type="EC" id="4.2.1.136" evidence="19"/>
<keyword evidence="23" id="KW-1185">Reference proteome</keyword>
<dbReference type="PROSITE" id="PS51385">
    <property type="entry name" value="YJEF_N"/>
    <property type="match status" value="1"/>
</dbReference>
<evidence type="ECO:0000256" key="17">
    <source>
        <dbReference type="HAMAP-Rule" id="MF_01965"/>
    </source>
</evidence>
<evidence type="ECO:0000256" key="19">
    <source>
        <dbReference type="PIRNR" id="PIRNR017184"/>
    </source>
</evidence>
<evidence type="ECO:0000256" key="14">
    <source>
        <dbReference type="ARBA" id="ARBA00025153"/>
    </source>
</evidence>
<reference evidence="22 23" key="1">
    <citation type="submission" date="2021-01" db="EMBL/GenBank/DDBJ databases">
        <title>Genomic Encyclopedia of Type Strains, Phase IV (KMG-IV): sequencing the most valuable type-strain genomes for metagenomic binning, comparative biology and taxonomic classification.</title>
        <authorList>
            <person name="Goeker M."/>
        </authorList>
    </citation>
    <scope>NUCLEOTIDE SEQUENCE [LARGE SCALE GENOMIC DNA]</scope>
    <source>
        <strain evidence="22 23">DSM 23711</strain>
    </source>
</reference>
<dbReference type="InterPro" id="IPR036652">
    <property type="entry name" value="YjeF_N_dom_sf"/>
</dbReference>
<feature type="binding site" evidence="18">
    <location>
        <position position="126"/>
    </location>
    <ligand>
        <name>K(+)</name>
        <dbReference type="ChEBI" id="CHEBI:29103"/>
    </ligand>
</feature>
<keyword evidence="10 17" id="KW-0520">NAD</keyword>
<dbReference type="PROSITE" id="PS01050">
    <property type="entry name" value="YJEF_C_2"/>
    <property type="match status" value="1"/>
</dbReference>
<name>A0ABS2MZ51_9BACI</name>
<comment type="function">
    <text evidence="17">Catalyzes the dehydration of the S-form of NAD(P)HX at the expense of ADP, which is converted to AMP. Together with NAD(P)HX epimerase, which catalyzes the epimerization of the S- and R-forms, the enzyme allows the repair of both epimers of NAD(P)HX, a damaged form of NAD(P)H that is a result of enzymatic or heat-dependent hydration.</text>
</comment>
<dbReference type="EC" id="5.1.99.6" evidence="19"/>
<keyword evidence="6 17" id="KW-0547">Nucleotide-binding</keyword>
<dbReference type="PIRSF" id="PIRSF017184">
    <property type="entry name" value="Nnr"/>
    <property type="match status" value="1"/>
</dbReference>
<keyword evidence="11 18" id="KW-0413">Isomerase</keyword>
<dbReference type="SUPFAM" id="SSF53613">
    <property type="entry name" value="Ribokinase-like"/>
    <property type="match status" value="1"/>
</dbReference>
<evidence type="ECO:0000256" key="11">
    <source>
        <dbReference type="ARBA" id="ARBA00023235"/>
    </source>
</evidence>
<evidence type="ECO:0000256" key="2">
    <source>
        <dbReference type="ARBA" id="ARBA00000909"/>
    </source>
</evidence>
<keyword evidence="5 18" id="KW-0479">Metal-binding</keyword>
<comment type="similarity">
    <text evidence="17">Belongs to the NnrD/CARKD family.</text>
</comment>
<comment type="catalytic activity">
    <reaction evidence="16 17 19">
        <text>(6S)-NADPHX + ADP = AMP + phosphate + NADPH + H(+)</text>
        <dbReference type="Rhea" id="RHEA:32235"/>
        <dbReference type="ChEBI" id="CHEBI:15378"/>
        <dbReference type="ChEBI" id="CHEBI:43474"/>
        <dbReference type="ChEBI" id="CHEBI:57783"/>
        <dbReference type="ChEBI" id="CHEBI:64076"/>
        <dbReference type="ChEBI" id="CHEBI:456215"/>
        <dbReference type="ChEBI" id="CHEBI:456216"/>
        <dbReference type="EC" id="4.2.1.136"/>
    </reaction>
</comment>
<dbReference type="Pfam" id="PF01256">
    <property type="entry name" value="Carb_kinase"/>
    <property type="match status" value="1"/>
</dbReference>
<comment type="similarity">
    <text evidence="18">Belongs to the NnrE/AIBP family.</text>
</comment>
<dbReference type="HAMAP" id="MF_01966">
    <property type="entry name" value="NADHX_epimerase"/>
    <property type="match status" value="1"/>
</dbReference>